<proteinExistence type="predicted"/>
<name>A0ACB9SJY7_HOLOL</name>
<evidence type="ECO:0000313" key="1">
    <source>
        <dbReference type="EMBL" id="KAI4455653.1"/>
    </source>
</evidence>
<protein>
    <submittedName>
        <fullName evidence="1">Uncharacterized protein</fullName>
    </submittedName>
</protein>
<sequence>MPTRYKRRSGSSRGNWTENQLVQAITAVNNGSMGINEAARNFDVPATTLRRRKKNESFKKGPQGPSACLGVANENKIVIHIKKLQSYGFAPTRDDVRVMAFKLAEQLGITHRFNRQFGKAGYDWLHLFLARHPDLSVRKAEGVSLARAQGMRRKEVGDYFKLLEKVLEENQLFDKPGHIFNMDETGLQLNNKPGYVVACKGSKNVANITASEKGETITIVACFSAEGVYIPPMCIMKGKNKKAEFEDGLPPGSIVCMNVKSAYINGDLFFKWLKEIFLPRKPLGKVILLLDGHGSHCSSIEMLEFANNHDIILVCLPSHTTQFLQPLDRAFFKSLKLNYYNACNLYVKANPTRKITRLQFGELLASAWVKSATISNAVAAFKATGIVPFNPEAIPDDAFLSESLTNPIEIPLPEKSSTHGEQSLRESSPQPGCSTLLSDSQLETSVAINDLTPGKMLSLISPIPSTSTPVQQARMRSKQVAAILNSEESISNKKSKQEAKRKISNKAAEPQTQKIKILKGKSKRVSRNLSSESEAGSISLHDSSDGNQSEEEYCRGCNEAYSTTKKKDDWLKCIRCLSWYHETCSDYTELCVPCSKLILRKKKPSKK</sequence>
<organism evidence="1 2">
    <name type="scientific">Holotrichia oblita</name>
    <name type="common">Chafer beetle</name>
    <dbReference type="NCBI Taxonomy" id="644536"/>
    <lineage>
        <taxon>Eukaryota</taxon>
        <taxon>Metazoa</taxon>
        <taxon>Ecdysozoa</taxon>
        <taxon>Arthropoda</taxon>
        <taxon>Hexapoda</taxon>
        <taxon>Insecta</taxon>
        <taxon>Pterygota</taxon>
        <taxon>Neoptera</taxon>
        <taxon>Endopterygota</taxon>
        <taxon>Coleoptera</taxon>
        <taxon>Polyphaga</taxon>
        <taxon>Scarabaeiformia</taxon>
        <taxon>Scarabaeidae</taxon>
        <taxon>Melolonthinae</taxon>
        <taxon>Holotrichia</taxon>
    </lineage>
</organism>
<accession>A0ACB9SJY7</accession>
<dbReference type="EMBL" id="CM043023">
    <property type="protein sequence ID" value="KAI4455653.1"/>
    <property type="molecule type" value="Genomic_DNA"/>
</dbReference>
<reference evidence="1" key="1">
    <citation type="submission" date="2022-04" db="EMBL/GenBank/DDBJ databases">
        <title>Chromosome-scale genome assembly of Holotrichia oblita Faldermann.</title>
        <authorList>
            <person name="Rongchong L."/>
        </authorList>
    </citation>
    <scope>NUCLEOTIDE SEQUENCE</scope>
    <source>
        <strain evidence="1">81SQS9</strain>
    </source>
</reference>
<dbReference type="Proteomes" id="UP001056778">
    <property type="component" value="Chromosome 9"/>
</dbReference>
<comment type="caution">
    <text evidence="1">The sequence shown here is derived from an EMBL/GenBank/DDBJ whole genome shotgun (WGS) entry which is preliminary data.</text>
</comment>
<keyword evidence="2" id="KW-1185">Reference proteome</keyword>
<gene>
    <name evidence="1" type="ORF">MML48_9g00000109</name>
</gene>
<evidence type="ECO:0000313" key="2">
    <source>
        <dbReference type="Proteomes" id="UP001056778"/>
    </source>
</evidence>